<dbReference type="SUPFAM" id="SSF160246">
    <property type="entry name" value="EspE N-terminal domain-like"/>
    <property type="match status" value="1"/>
</dbReference>
<dbReference type="Proteomes" id="UP001235849">
    <property type="component" value="Unassembled WGS sequence"/>
</dbReference>
<dbReference type="Pfam" id="PF05157">
    <property type="entry name" value="MshEN"/>
    <property type="match status" value="1"/>
</dbReference>
<evidence type="ECO:0000256" key="1">
    <source>
        <dbReference type="SAM" id="MobiDB-lite"/>
    </source>
</evidence>
<gene>
    <name evidence="3" type="ORF">PMG25_20995</name>
</gene>
<protein>
    <recommendedName>
        <fullName evidence="2">Type II secretion system protein GspE N-terminal domain-containing protein</fullName>
    </recommendedName>
</protein>
<dbReference type="Gene3D" id="3.30.300.160">
    <property type="entry name" value="Type II secretion system, protein E, N-terminal domain"/>
    <property type="match status" value="1"/>
</dbReference>
<dbReference type="InterPro" id="IPR037257">
    <property type="entry name" value="T2SS_E_N_sf"/>
</dbReference>
<accession>A0ABT7BBN8</accession>
<keyword evidence="4" id="KW-1185">Reference proteome</keyword>
<sequence>MPAPIMSLPSPSFHSSSTSHLNIDSDRIFPLLDRALSFEACLYHQVLPLALEGSRLRLGMVDPEDNSALNYCRQILSYLRCSIVTQKISSDLHQSILKAYLNHISSQQQPPPALPELSSSPAPPSRYQGNAESDHWQNRPTLVLDADEGLNLVQNEAPESDSTAKPPPSVAPLKPIKGLPELNIQAQYLSSPVERLATLPPSILWQELLSRVLVGGIGRLFFERHPHHGRVLWSLNGVVQSVLDNLPLDQFQGVIHELKLLSRLPLIPVKTVKEVELERYYNQERLLLRLRVMPGKHGEDATLQVLRGAALKFHQRQQITTMGRDALTIAQQLQKKLNDLRDRAHGDTQLSGKELESLTSLNQILVHLTAQVQDLQALRSEKLNQKSET</sequence>
<evidence type="ECO:0000259" key="2">
    <source>
        <dbReference type="Pfam" id="PF05157"/>
    </source>
</evidence>
<evidence type="ECO:0000313" key="4">
    <source>
        <dbReference type="Proteomes" id="UP001235849"/>
    </source>
</evidence>
<name>A0ABT7BBN8_9CYAN</name>
<dbReference type="RefSeq" id="WP_283768844.1">
    <property type="nucleotide sequence ID" value="NZ_JAQOSO010000109.1"/>
</dbReference>
<comment type="caution">
    <text evidence="3">The sequence shown here is derived from an EMBL/GenBank/DDBJ whole genome shotgun (WGS) entry which is preliminary data.</text>
</comment>
<organism evidence="3 4">
    <name type="scientific">Roseofilum capinflatum BLCC-M114</name>
    <dbReference type="NCBI Taxonomy" id="3022440"/>
    <lineage>
        <taxon>Bacteria</taxon>
        <taxon>Bacillati</taxon>
        <taxon>Cyanobacteriota</taxon>
        <taxon>Cyanophyceae</taxon>
        <taxon>Desertifilales</taxon>
        <taxon>Desertifilaceae</taxon>
        <taxon>Roseofilum</taxon>
        <taxon>Roseofilum capinflatum</taxon>
    </lineage>
</organism>
<reference evidence="3 4" key="1">
    <citation type="submission" date="2023-01" db="EMBL/GenBank/DDBJ databases">
        <title>Novel diversity within Roseofilum (Cyanobacteria; Desertifilaceae) from marine benthic mats with descriptions of four novel species.</title>
        <authorList>
            <person name="Wang Y."/>
            <person name="Berthold D.E."/>
            <person name="Hu J."/>
            <person name="Lefler F.W."/>
            <person name="Laughinghouse H.D. IV."/>
        </authorList>
    </citation>
    <scope>NUCLEOTIDE SEQUENCE [LARGE SCALE GENOMIC DNA]</scope>
    <source>
        <strain evidence="3 4">BLCC-M114</strain>
    </source>
</reference>
<proteinExistence type="predicted"/>
<evidence type="ECO:0000313" key="3">
    <source>
        <dbReference type="EMBL" id="MDJ1176567.1"/>
    </source>
</evidence>
<dbReference type="InterPro" id="IPR007831">
    <property type="entry name" value="T2SS_GspE_N"/>
</dbReference>
<feature type="domain" description="Type II secretion system protein GspE N-terminal" evidence="2">
    <location>
        <begin position="20"/>
        <end position="84"/>
    </location>
</feature>
<dbReference type="EMBL" id="JAQOSO010000109">
    <property type="protein sequence ID" value="MDJ1176567.1"/>
    <property type="molecule type" value="Genomic_DNA"/>
</dbReference>
<feature type="region of interest" description="Disordered" evidence="1">
    <location>
        <begin position="107"/>
        <end position="134"/>
    </location>
</feature>